<dbReference type="InterPro" id="IPR036962">
    <property type="entry name" value="Glyco_hydro_3_N_sf"/>
</dbReference>
<dbReference type="InterPro" id="IPR036881">
    <property type="entry name" value="Glyco_hydro_3_C_sf"/>
</dbReference>
<feature type="chain" id="PRO_5010326745" evidence="3">
    <location>
        <begin position="20"/>
        <end position="788"/>
    </location>
</feature>
<dbReference type="InterPro" id="IPR026891">
    <property type="entry name" value="Fn3-like"/>
</dbReference>
<reference evidence="5 6" key="1">
    <citation type="journal article" date="2016" name="Nat. Biotechnol.">
        <title>Measurement of bacterial replication rates in microbial communities.</title>
        <authorList>
            <person name="Brown C.T."/>
            <person name="Olm M.R."/>
            <person name="Thomas B.C."/>
            <person name="Banfield J.F."/>
        </authorList>
    </citation>
    <scope>NUCLEOTIDE SEQUENCE [LARGE SCALE GENOMIC DNA]</scope>
    <source>
        <strain evidence="5">45_41</strain>
    </source>
</reference>
<dbReference type="SUPFAM" id="SSF52279">
    <property type="entry name" value="Beta-D-glucan exohydrolase, C-terminal domain"/>
    <property type="match status" value="1"/>
</dbReference>
<dbReference type="Pfam" id="PF14310">
    <property type="entry name" value="Fn3-like"/>
    <property type="match status" value="1"/>
</dbReference>
<evidence type="ECO:0000256" key="1">
    <source>
        <dbReference type="ARBA" id="ARBA00005336"/>
    </source>
</evidence>
<dbReference type="PRINTS" id="PR00133">
    <property type="entry name" value="GLHYDRLASE3"/>
</dbReference>
<dbReference type="EMBL" id="MNQU01000234">
    <property type="protein sequence ID" value="OKZ32306.1"/>
    <property type="molecule type" value="Genomic_DNA"/>
</dbReference>
<dbReference type="AlphaFoldDB" id="A0A1Q6I0B0"/>
<dbReference type="InterPro" id="IPR013783">
    <property type="entry name" value="Ig-like_fold"/>
</dbReference>
<dbReference type="SUPFAM" id="SSF51445">
    <property type="entry name" value="(Trans)glycosidases"/>
    <property type="match status" value="1"/>
</dbReference>
<proteinExistence type="inferred from homology"/>
<evidence type="ECO:0000259" key="4">
    <source>
        <dbReference type="SMART" id="SM01217"/>
    </source>
</evidence>
<dbReference type="InterPro" id="IPR017853">
    <property type="entry name" value="GH"/>
</dbReference>
<feature type="signal peptide" evidence="3">
    <location>
        <begin position="1"/>
        <end position="19"/>
    </location>
</feature>
<accession>A0A1Q6I0B0</accession>
<name>A0A1Q6I0B0_BACUN</name>
<evidence type="ECO:0000256" key="2">
    <source>
        <dbReference type="ARBA" id="ARBA00022801"/>
    </source>
</evidence>
<dbReference type="Pfam" id="PF00933">
    <property type="entry name" value="Glyco_hydro_3"/>
    <property type="match status" value="1"/>
</dbReference>
<dbReference type="InterPro" id="IPR001764">
    <property type="entry name" value="Glyco_hydro_3_N"/>
</dbReference>
<dbReference type="Gene3D" id="3.40.50.1700">
    <property type="entry name" value="Glycoside hydrolase family 3 C-terminal domain"/>
    <property type="match status" value="1"/>
</dbReference>
<keyword evidence="3" id="KW-0732">Signal</keyword>
<dbReference type="GO" id="GO:0004553">
    <property type="term" value="F:hydrolase activity, hydrolyzing O-glycosyl compounds"/>
    <property type="evidence" value="ECO:0007669"/>
    <property type="project" value="InterPro"/>
</dbReference>
<dbReference type="PANTHER" id="PTHR42715:SF10">
    <property type="entry name" value="BETA-GLUCOSIDASE"/>
    <property type="match status" value="1"/>
</dbReference>
<gene>
    <name evidence="5" type="ORF">BHV79_10600</name>
</gene>
<feature type="domain" description="Fibronectin type III-like" evidence="4">
    <location>
        <begin position="680"/>
        <end position="751"/>
    </location>
</feature>
<evidence type="ECO:0000256" key="3">
    <source>
        <dbReference type="SAM" id="SignalP"/>
    </source>
</evidence>
<dbReference type="InterPro" id="IPR050288">
    <property type="entry name" value="Cellulose_deg_GH3"/>
</dbReference>
<protein>
    <submittedName>
        <fullName evidence="5">Glycosyl hydrolase</fullName>
    </submittedName>
</protein>
<dbReference type="PANTHER" id="PTHR42715">
    <property type="entry name" value="BETA-GLUCOSIDASE"/>
    <property type="match status" value="1"/>
</dbReference>
<dbReference type="GO" id="GO:0005975">
    <property type="term" value="P:carbohydrate metabolic process"/>
    <property type="evidence" value="ECO:0007669"/>
    <property type="project" value="InterPro"/>
</dbReference>
<evidence type="ECO:0000313" key="6">
    <source>
        <dbReference type="Proteomes" id="UP000186549"/>
    </source>
</evidence>
<keyword evidence="2 5" id="KW-0378">Hydrolase</keyword>
<comment type="caution">
    <text evidence="5">The sequence shown here is derived from an EMBL/GenBank/DDBJ whole genome shotgun (WGS) entry which is preliminary data.</text>
</comment>
<dbReference type="Proteomes" id="UP000186549">
    <property type="component" value="Unassembled WGS sequence"/>
</dbReference>
<dbReference type="SMART" id="SM01217">
    <property type="entry name" value="Fn3_like"/>
    <property type="match status" value="1"/>
</dbReference>
<comment type="similarity">
    <text evidence="1">Belongs to the glycosyl hydrolase 3 family.</text>
</comment>
<dbReference type="Gene3D" id="3.20.20.300">
    <property type="entry name" value="Glycoside hydrolase, family 3, N-terminal domain"/>
    <property type="match status" value="1"/>
</dbReference>
<dbReference type="Gene3D" id="2.60.40.10">
    <property type="entry name" value="Immunoglobulins"/>
    <property type="match status" value="1"/>
</dbReference>
<organism evidence="5 6">
    <name type="scientific">Bacteroides uniformis</name>
    <dbReference type="NCBI Taxonomy" id="820"/>
    <lineage>
        <taxon>Bacteria</taxon>
        <taxon>Pseudomonadati</taxon>
        <taxon>Bacteroidota</taxon>
        <taxon>Bacteroidia</taxon>
        <taxon>Bacteroidales</taxon>
        <taxon>Bacteroidaceae</taxon>
        <taxon>Bacteroides</taxon>
    </lineage>
</organism>
<sequence length="788" mass="86907">MKKLLTPLFSFCVALAVNAQSVPATGSPVLRADNIDEVVSALTLEEKVHLVIGCGMSMGSDSKFPGTAGRTYDIPRLGIPSAYLADGPHRLAMASKREFDSHTYHATEFPSSTTVAATFDPDAAYRVGQALGTEVKDYGMDVLLAPGVNLMRNVLCGRNHEYYAEDPVLVGKIAAAYINGIQSEGIGTCLKHFAVNNQETNRNNNDSRLTQRPLRELYLKCFEIAVKESQPWSIMTAYNKVNGKYTCEDRELTEDILRDEWGFKGLVMSDWNAGKDAVASIAAGNDMLQPGQERQYNAILEAVKNGALDEALLNLSVKRVLEFVVKSHTFAGYNYPNETDLKAHTQVDRQVGAEGIVLLDNKDALPMTASIRKVGLYGTTSYDMIPAGMGFGSTGFGYYTVSMVEGLRNAGYTVDKELLNCYKKHMADEQKRLFPHGRPPFSFTPLPRAEEFLPTAEELAAQVKANDIAVLTLGRVSGEGCDRRVEDFRLKENELALIKQVSEAYRAAGKKLVVILNICSPVETASWKALADATVCAFQPGQEVGNCITDVLTGKVNPSGKLPMTFTVKYGDAPSDANFPFDYEFRMPSFAMGTGMNFKSDKKEEKLKEPERNVDFTLYEEGIYVGYRYFDTFDKEVSYPFGHGLSYTTFEYAVEEAAIDGDRCRMKVSVKNVGKVAGREAVQLYVKAPKGSMDKPAKELKAFGKTHLLNPGESQTLTLEWDVMDMASFNEKNSSWELVKGEYQWMAAASSADVRCTTVQKVVKARKLKVHDAMRAQVPVAVHPALPL</sequence>
<evidence type="ECO:0000313" key="5">
    <source>
        <dbReference type="EMBL" id="OKZ32306.1"/>
    </source>
</evidence>
<dbReference type="Pfam" id="PF01915">
    <property type="entry name" value="Glyco_hydro_3_C"/>
    <property type="match status" value="1"/>
</dbReference>
<dbReference type="InterPro" id="IPR002772">
    <property type="entry name" value="Glyco_hydro_3_C"/>
</dbReference>